<evidence type="ECO:0000259" key="1">
    <source>
        <dbReference type="Pfam" id="PF10502"/>
    </source>
</evidence>
<evidence type="ECO:0000313" key="3">
    <source>
        <dbReference type="Proteomes" id="UP000234341"/>
    </source>
</evidence>
<dbReference type="Proteomes" id="UP000234341">
    <property type="component" value="Unassembled WGS sequence"/>
</dbReference>
<name>A0A2N5C704_9BURK</name>
<feature type="domain" description="Peptidase S26" evidence="1">
    <location>
        <begin position="13"/>
        <end position="175"/>
    </location>
</feature>
<dbReference type="GO" id="GO:0006465">
    <property type="term" value="P:signal peptide processing"/>
    <property type="evidence" value="ECO:0007669"/>
    <property type="project" value="InterPro"/>
</dbReference>
<proteinExistence type="predicted"/>
<dbReference type="InterPro" id="IPR019533">
    <property type="entry name" value="Peptidase_S26"/>
</dbReference>
<accession>A0A2N5C704</accession>
<evidence type="ECO:0000313" key="2">
    <source>
        <dbReference type="EMBL" id="PLP98006.1"/>
    </source>
</evidence>
<dbReference type="OrthoDB" id="5360818at2"/>
<dbReference type="AlphaFoldDB" id="A0A2N5C704"/>
<dbReference type="EMBL" id="PJRP01000014">
    <property type="protein sequence ID" value="PLP98006.1"/>
    <property type="molecule type" value="Genomic_DNA"/>
</dbReference>
<dbReference type="GO" id="GO:0004252">
    <property type="term" value="F:serine-type endopeptidase activity"/>
    <property type="evidence" value="ECO:0007669"/>
    <property type="project" value="InterPro"/>
</dbReference>
<dbReference type="Pfam" id="PF10502">
    <property type="entry name" value="Peptidase_S26"/>
    <property type="match status" value="1"/>
</dbReference>
<comment type="caution">
    <text evidence="2">The sequence shown here is derived from an EMBL/GenBank/DDBJ whole genome shotgun (WGS) entry which is preliminary data.</text>
</comment>
<dbReference type="Gene3D" id="2.10.109.10">
    <property type="entry name" value="Umud Fragment, subunit A"/>
    <property type="match status" value="1"/>
</dbReference>
<reference evidence="2 3" key="1">
    <citation type="submission" date="2017-12" db="EMBL/GenBank/DDBJ databases">
        <title>Genome sequence of the active heterotrophic nitrifier-denitrifier, Cupriavidus pauculus UM1.</title>
        <authorList>
            <person name="Putonti C."/>
            <person name="Castignetti D."/>
        </authorList>
    </citation>
    <scope>NUCLEOTIDE SEQUENCE [LARGE SCALE GENOMIC DNA]</scope>
    <source>
        <strain evidence="2 3">UM1</strain>
    </source>
</reference>
<protein>
    <submittedName>
        <fullName evidence="2">Peptidase</fullName>
    </submittedName>
</protein>
<sequence length="181" mass="19341">MQPPARRRRLAQFALLGMSLCAIGAVAWASLRLGVPRWVYNPSDSVASGWYRVDSSEKAVRKASPGSLVLAWPPADAAALAAGRGYLPAGVPLLKRVGAVGPHFVCVIAALVFIDGRPVASLLGADRHARALPSWRDCRCLRPDEVYLLNVSSPSSFDSRYFGPVPISALIGVAHPMRSGR</sequence>
<dbReference type="SUPFAM" id="SSF51306">
    <property type="entry name" value="LexA/Signal peptidase"/>
    <property type="match status" value="1"/>
</dbReference>
<dbReference type="InterPro" id="IPR036286">
    <property type="entry name" value="LexA/Signal_pep-like_sf"/>
</dbReference>
<gene>
    <name evidence="2" type="ORF">CYJ10_24150</name>
</gene>
<organism evidence="2 3">
    <name type="scientific">Cupriavidus pauculus</name>
    <dbReference type="NCBI Taxonomy" id="82633"/>
    <lineage>
        <taxon>Bacteria</taxon>
        <taxon>Pseudomonadati</taxon>
        <taxon>Pseudomonadota</taxon>
        <taxon>Betaproteobacteria</taxon>
        <taxon>Burkholderiales</taxon>
        <taxon>Burkholderiaceae</taxon>
        <taxon>Cupriavidus</taxon>
    </lineage>
</organism>